<organism evidence="1 2">
    <name type="scientific">Chryseobacterium oncorhynchi</name>
    <dbReference type="NCBI Taxonomy" id="741074"/>
    <lineage>
        <taxon>Bacteria</taxon>
        <taxon>Pseudomonadati</taxon>
        <taxon>Bacteroidota</taxon>
        <taxon>Flavobacteriia</taxon>
        <taxon>Flavobacteriales</taxon>
        <taxon>Weeksellaceae</taxon>
        <taxon>Chryseobacterium group</taxon>
        <taxon>Chryseobacterium</taxon>
    </lineage>
</organism>
<dbReference type="EMBL" id="PPEI02000005">
    <property type="protein sequence ID" value="PWN62306.1"/>
    <property type="molecule type" value="Genomic_DNA"/>
</dbReference>
<dbReference type="Proteomes" id="UP000236182">
    <property type="component" value="Unassembled WGS sequence"/>
</dbReference>
<reference evidence="1" key="1">
    <citation type="submission" date="2018-04" db="EMBL/GenBank/DDBJ databases">
        <title>Draft Genome Sequences of Chryseobacterium lactis NCTC11390T isolated from milk, Chryseobacterium oncorhynchi 701B-08T from rainbow trout, and Chryseobacterium viscerum 687B-08T from diseased fish.</title>
        <authorList>
            <person name="Jeong J.-J."/>
            <person name="Lee Y.J."/>
            <person name="Pathiraja D."/>
            <person name="Park B."/>
            <person name="Choi I.-G."/>
            <person name="Kim K.D."/>
        </authorList>
    </citation>
    <scope>NUCLEOTIDE SEQUENCE [LARGE SCALE GENOMIC DNA]</scope>
    <source>
        <strain evidence="1">701B-08</strain>
    </source>
</reference>
<gene>
    <name evidence="1" type="ORF">C1638_017590</name>
</gene>
<dbReference type="AlphaFoldDB" id="A0A316WP80"/>
<accession>A0A316WP80</accession>
<protein>
    <submittedName>
        <fullName evidence="1">Uncharacterized protein</fullName>
    </submittedName>
</protein>
<proteinExistence type="predicted"/>
<name>A0A316WP80_9FLAO</name>
<keyword evidence="2" id="KW-1185">Reference proteome</keyword>
<evidence type="ECO:0000313" key="1">
    <source>
        <dbReference type="EMBL" id="PWN62306.1"/>
    </source>
</evidence>
<evidence type="ECO:0000313" key="2">
    <source>
        <dbReference type="Proteomes" id="UP000236182"/>
    </source>
</evidence>
<sequence length="92" mass="10485">MSEYYETSDGTPFFKPETAATYARTLKDQRVKTVYKSDDDEQKAETAKEIISKTAEMDLETAQDYLAAEESLELPRTTVVNALQKRIAELQK</sequence>
<comment type="caution">
    <text evidence="1">The sequence shown here is derived from an EMBL/GenBank/DDBJ whole genome shotgun (WGS) entry which is preliminary data.</text>
</comment>